<evidence type="ECO:0008006" key="3">
    <source>
        <dbReference type="Google" id="ProtNLM"/>
    </source>
</evidence>
<name>A0ABY7UHJ7_9CORY</name>
<accession>A0ABY7UHJ7</accession>
<protein>
    <recommendedName>
        <fullName evidence="3">DUF1902 domain-containing protein</fullName>
    </recommendedName>
</protein>
<keyword evidence="2" id="KW-1185">Reference proteome</keyword>
<reference evidence="1 2" key="1">
    <citation type="submission" date="2020-10" db="EMBL/GenBank/DDBJ databases">
        <title>Complete genome sequence of Corynebacterium jeddahense DSM 45997, type strain of Corynebacterium jeddahense.</title>
        <authorList>
            <person name="Busche T."/>
            <person name="Kalinowski J."/>
            <person name="Ruckert C."/>
        </authorList>
    </citation>
    <scope>NUCLEOTIDE SEQUENCE [LARGE SCALE GENOMIC DNA]</scope>
    <source>
        <strain evidence="1 2">DSM 45997</strain>
    </source>
</reference>
<evidence type="ECO:0000313" key="2">
    <source>
        <dbReference type="Proteomes" id="UP001218071"/>
    </source>
</evidence>
<dbReference type="EMBL" id="CP063194">
    <property type="protein sequence ID" value="WCZ37947.1"/>
    <property type="molecule type" value="Genomic_DNA"/>
</dbReference>
<gene>
    <name evidence="1" type="ORF">CJEDD_01600</name>
</gene>
<organism evidence="1 2">
    <name type="scientific">Corynebacterium jeddahense</name>
    <dbReference type="NCBI Taxonomy" id="1414719"/>
    <lineage>
        <taxon>Bacteria</taxon>
        <taxon>Bacillati</taxon>
        <taxon>Actinomycetota</taxon>
        <taxon>Actinomycetes</taxon>
        <taxon>Mycobacteriales</taxon>
        <taxon>Corynebacteriaceae</taxon>
        <taxon>Corynebacterium</taxon>
    </lineage>
</organism>
<dbReference type="RefSeq" id="WP_042408078.1">
    <property type="nucleotide sequence ID" value="NZ_CBYN010000073.1"/>
</dbReference>
<evidence type="ECO:0000313" key="1">
    <source>
        <dbReference type="EMBL" id="WCZ37947.1"/>
    </source>
</evidence>
<dbReference type="Proteomes" id="UP001218071">
    <property type="component" value="Chromosome"/>
</dbReference>
<proteinExistence type="predicted"/>
<sequence length="63" mass="7042">MKVFNVDAQRSPDGVWVLECKELGVVSQTDSLDRAEDEVREAVAFQSGLAEDEFKIEVTPMEP</sequence>